<sequence>MTTPYTLSLISAPPVNLTPYAAKADPSFTGTATFAGSVQLASGSLAAPSLSFSGDADTGLCRPANDQMTLVAGGGAVFRAAAVTGQVNNLVVFSGPSGLPPVIAAEGADANIGLRLMSKGSMQDSSDILLLNGAGRSLARFGSGTGGTIVNSLLVRAQSSGQPVQIYAEGNDASIDLALYAKGSAGRIRFGTFTAGSDAPVTGFIEIRDSSGALRKLAVIA</sequence>
<organism evidence="1 2">
    <name type="scientific">Azospirillum brasilense</name>
    <dbReference type="NCBI Taxonomy" id="192"/>
    <lineage>
        <taxon>Bacteria</taxon>
        <taxon>Pseudomonadati</taxon>
        <taxon>Pseudomonadota</taxon>
        <taxon>Alphaproteobacteria</taxon>
        <taxon>Rhodospirillales</taxon>
        <taxon>Azospirillaceae</taxon>
        <taxon>Azospirillum</taxon>
    </lineage>
</organism>
<dbReference type="AlphaFoldDB" id="A0A560AGJ2"/>
<evidence type="ECO:0000313" key="2">
    <source>
        <dbReference type="Proteomes" id="UP000316083"/>
    </source>
</evidence>
<protein>
    <submittedName>
        <fullName evidence="1">Uncharacterized protein</fullName>
    </submittedName>
</protein>
<name>A0A560AGJ2_AZOBR</name>
<reference evidence="1 2" key="1">
    <citation type="submission" date="2019-06" db="EMBL/GenBank/DDBJ databases">
        <title>Genomic Encyclopedia of Type Strains, Phase IV (KMG-V): Genome sequencing to study the core and pangenomes of soil and plant-associated prokaryotes.</title>
        <authorList>
            <person name="Whitman W."/>
        </authorList>
    </citation>
    <scope>NUCLEOTIDE SEQUENCE [LARGE SCALE GENOMIC DNA]</scope>
    <source>
        <strain evidence="1 2">BR 11796</strain>
    </source>
</reference>
<dbReference type="Proteomes" id="UP000316083">
    <property type="component" value="Unassembled WGS sequence"/>
</dbReference>
<evidence type="ECO:0000313" key="1">
    <source>
        <dbReference type="EMBL" id="TWA59493.1"/>
    </source>
</evidence>
<proteinExistence type="predicted"/>
<gene>
    <name evidence="1" type="ORF">FBZ82_12415</name>
</gene>
<dbReference type="RefSeq" id="WP_145679842.1">
    <property type="nucleotide sequence ID" value="NZ_VITF01000024.1"/>
</dbReference>
<dbReference type="EMBL" id="VITF01000024">
    <property type="protein sequence ID" value="TWA59493.1"/>
    <property type="molecule type" value="Genomic_DNA"/>
</dbReference>
<accession>A0A560AGJ2</accession>
<comment type="caution">
    <text evidence="1">The sequence shown here is derived from an EMBL/GenBank/DDBJ whole genome shotgun (WGS) entry which is preliminary data.</text>
</comment>